<evidence type="ECO:0000256" key="13">
    <source>
        <dbReference type="HAMAP-Rule" id="MF_00384"/>
    </source>
</evidence>
<accession>A0A542ZLV6</accession>
<dbReference type="SUPFAM" id="SSF55060">
    <property type="entry name" value="GHMP Kinase, C-terminal domain"/>
    <property type="match status" value="1"/>
</dbReference>
<evidence type="ECO:0000259" key="14">
    <source>
        <dbReference type="Pfam" id="PF00288"/>
    </source>
</evidence>
<dbReference type="InterPro" id="IPR036554">
    <property type="entry name" value="GHMP_kinase_C_sf"/>
</dbReference>
<dbReference type="SUPFAM" id="SSF54211">
    <property type="entry name" value="Ribosomal protein S5 domain 2-like"/>
    <property type="match status" value="1"/>
</dbReference>
<dbReference type="OrthoDB" id="9769912at2"/>
<dbReference type="GO" id="GO:0009088">
    <property type="term" value="P:threonine biosynthetic process"/>
    <property type="evidence" value="ECO:0007669"/>
    <property type="project" value="UniProtKB-UniRule"/>
</dbReference>
<dbReference type="NCBIfam" id="TIGR00191">
    <property type="entry name" value="thrB"/>
    <property type="match status" value="1"/>
</dbReference>
<dbReference type="EC" id="2.7.1.39" evidence="3 13"/>
<dbReference type="AlphaFoldDB" id="A0A542ZLV6"/>
<evidence type="ECO:0000256" key="9">
    <source>
        <dbReference type="ARBA" id="ARBA00022777"/>
    </source>
</evidence>
<keyword evidence="13" id="KW-0963">Cytoplasm</keyword>
<keyword evidence="5 13" id="KW-0028">Amino-acid biosynthesis</keyword>
<keyword evidence="7 13" id="KW-0791">Threonine biosynthesis</keyword>
<keyword evidence="6 13" id="KW-0808">Transferase</keyword>
<comment type="caution">
    <text evidence="15">The sequence shown here is derived from an EMBL/GenBank/DDBJ whole genome shotgun (WGS) entry which is preliminary data.</text>
</comment>
<comment type="pathway">
    <text evidence="1 13">Amino-acid biosynthesis; L-threonine biosynthesis; L-threonine from L-aspartate: step 4/5.</text>
</comment>
<proteinExistence type="inferred from homology"/>
<dbReference type="InterPro" id="IPR000870">
    <property type="entry name" value="Homoserine_kinase"/>
</dbReference>
<evidence type="ECO:0000256" key="5">
    <source>
        <dbReference type="ARBA" id="ARBA00022605"/>
    </source>
</evidence>
<dbReference type="PRINTS" id="PR00958">
    <property type="entry name" value="HOMSERKINASE"/>
</dbReference>
<evidence type="ECO:0000256" key="3">
    <source>
        <dbReference type="ARBA" id="ARBA00012078"/>
    </source>
</evidence>
<dbReference type="InterPro" id="IPR014721">
    <property type="entry name" value="Ribsml_uS5_D2-typ_fold_subgr"/>
</dbReference>
<feature type="binding site" evidence="13">
    <location>
        <begin position="97"/>
        <end position="107"/>
    </location>
    <ligand>
        <name>ATP</name>
        <dbReference type="ChEBI" id="CHEBI:30616"/>
    </ligand>
</feature>
<dbReference type="EMBL" id="VFOQ01000001">
    <property type="protein sequence ID" value="TQL61346.1"/>
    <property type="molecule type" value="Genomic_DNA"/>
</dbReference>
<evidence type="ECO:0000256" key="6">
    <source>
        <dbReference type="ARBA" id="ARBA00022679"/>
    </source>
</evidence>
<dbReference type="InterPro" id="IPR006204">
    <property type="entry name" value="GHMP_kinase_N_dom"/>
</dbReference>
<reference evidence="15 16" key="1">
    <citation type="submission" date="2019-06" db="EMBL/GenBank/DDBJ databases">
        <title>Sequencing the genomes of 1000 actinobacteria strains.</title>
        <authorList>
            <person name="Klenk H.-P."/>
        </authorList>
    </citation>
    <scope>NUCLEOTIDE SEQUENCE [LARGE SCALE GENOMIC DNA]</scope>
    <source>
        <strain evidence="15 16">DSM 18082</strain>
    </source>
</reference>
<dbReference type="RefSeq" id="WP_141789145.1">
    <property type="nucleotide sequence ID" value="NZ_BAAAKX010000001.1"/>
</dbReference>
<evidence type="ECO:0000313" key="16">
    <source>
        <dbReference type="Proteomes" id="UP000319514"/>
    </source>
</evidence>
<dbReference type="UniPathway" id="UPA00050">
    <property type="reaction ID" value="UER00064"/>
</dbReference>
<evidence type="ECO:0000256" key="2">
    <source>
        <dbReference type="ARBA" id="ARBA00007370"/>
    </source>
</evidence>
<comment type="similarity">
    <text evidence="2 13">Belongs to the GHMP kinase family. Homoserine kinase subfamily.</text>
</comment>
<dbReference type="GO" id="GO:0004413">
    <property type="term" value="F:homoserine kinase activity"/>
    <property type="evidence" value="ECO:0007669"/>
    <property type="project" value="UniProtKB-UniRule"/>
</dbReference>
<dbReference type="GO" id="GO:0005737">
    <property type="term" value="C:cytoplasm"/>
    <property type="evidence" value="ECO:0007669"/>
    <property type="project" value="UniProtKB-SubCell"/>
</dbReference>
<keyword evidence="8 13" id="KW-0547">Nucleotide-binding</keyword>
<evidence type="ECO:0000313" key="15">
    <source>
        <dbReference type="EMBL" id="TQL61346.1"/>
    </source>
</evidence>
<dbReference type="InterPro" id="IPR020568">
    <property type="entry name" value="Ribosomal_Su5_D2-typ_SF"/>
</dbReference>
<dbReference type="PROSITE" id="PS00627">
    <property type="entry name" value="GHMP_KINASES_ATP"/>
    <property type="match status" value="1"/>
</dbReference>
<gene>
    <name evidence="13" type="primary">thrB</name>
    <name evidence="15" type="ORF">FB474_2754</name>
</gene>
<evidence type="ECO:0000256" key="4">
    <source>
        <dbReference type="ARBA" id="ARBA00017858"/>
    </source>
</evidence>
<feature type="domain" description="GHMP kinase N-terminal" evidence="14">
    <location>
        <begin position="69"/>
        <end position="159"/>
    </location>
</feature>
<protein>
    <recommendedName>
        <fullName evidence="4 13">Homoserine kinase</fullName>
        <shortName evidence="13">HK</shortName>
        <shortName evidence="13">HSK</shortName>
        <ecNumber evidence="3 13">2.7.1.39</ecNumber>
    </recommendedName>
</protein>
<dbReference type="Pfam" id="PF00288">
    <property type="entry name" value="GHMP_kinases_N"/>
    <property type="match status" value="1"/>
</dbReference>
<dbReference type="PIRSF" id="PIRSF000676">
    <property type="entry name" value="Homoser_kin"/>
    <property type="match status" value="1"/>
</dbReference>
<dbReference type="PANTHER" id="PTHR20861">
    <property type="entry name" value="HOMOSERINE/4-DIPHOSPHOCYTIDYL-2-C-METHYL-D-ERYTHRITOL KINASE"/>
    <property type="match status" value="1"/>
</dbReference>
<comment type="function">
    <text evidence="12 13">Catalyzes the ATP-dependent phosphorylation of L-homoserine to L-homoserine phosphate.</text>
</comment>
<comment type="subcellular location">
    <subcellularLocation>
        <location evidence="13">Cytoplasm</location>
    </subcellularLocation>
</comment>
<evidence type="ECO:0000256" key="12">
    <source>
        <dbReference type="ARBA" id="ARBA00049954"/>
    </source>
</evidence>
<dbReference type="InterPro" id="IPR006203">
    <property type="entry name" value="GHMP_knse_ATP-bd_CS"/>
</dbReference>
<evidence type="ECO:0000256" key="8">
    <source>
        <dbReference type="ARBA" id="ARBA00022741"/>
    </source>
</evidence>
<dbReference type="GO" id="GO:0005524">
    <property type="term" value="F:ATP binding"/>
    <property type="evidence" value="ECO:0007669"/>
    <property type="project" value="UniProtKB-UniRule"/>
</dbReference>
<keyword evidence="10 13" id="KW-0067">ATP-binding</keyword>
<keyword evidence="9 13" id="KW-0418">Kinase</keyword>
<evidence type="ECO:0000256" key="10">
    <source>
        <dbReference type="ARBA" id="ARBA00022840"/>
    </source>
</evidence>
<keyword evidence="16" id="KW-1185">Reference proteome</keyword>
<dbReference type="Gene3D" id="3.30.70.890">
    <property type="entry name" value="GHMP kinase, C-terminal domain"/>
    <property type="match status" value="1"/>
</dbReference>
<comment type="catalytic activity">
    <reaction evidence="11 13">
        <text>L-homoserine + ATP = O-phospho-L-homoserine + ADP + H(+)</text>
        <dbReference type="Rhea" id="RHEA:13985"/>
        <dbReference type="ChEBI" id="CHEBI:15378"/>
        <dbReference type="ChEBI" id="CHEBI:30616"/>
        <dbReference type="ChEBI" id="CHEBI:57476"/>
        <dbReference type="ChEBI" id="CHEBI:57590"/>
        <dbReference type="ChEBI" id="CHEBI:456216"/>
        <dbReference type="EC" id="2.7.1.39"/>
    </reaction>
</comment>
<dbReference type="HAMAP" id="MF_00384">
    <property type="entry name" value="Homoser_kinase"/>
    <property type="match status" value="1"/>
</dbReference>
<dbReference type="Proteomes" id="UP000319514">
    <property type="component" value="Unassembled WGS sequence"/>
</dbReference>
<sequence length="317" mass="32609">MVTPLVPGSCVRVRVPASSANLGPGFDSIGLALGLWDECTVTVSGAPGLQVEVAGEGASSVPLDENHLVYRSMVRAWAELGVEPPAGLTMSCLNAVPHGRGLGSSATAIVTGVVAAQGLHDLAAGVEDLDGGLDREFTNDLSSAVEGHPDNASASVYGGMTLSWSEAETPRHTRTVQLAVSPEVTPVLLVPQAQLATSTARAVLPDHVPHAEAALNSARAALLVEAVTRRPDLLLPATREWLHQEQRRAALGASMALVDRLRERGHAAVISGAGPSVLVLSTRADVDAVAALVPGHGWQVLRPGIAGTGARIDRVAG</sequence>
<dbReference type="Gene3D" id="3.30.230.10">
    <property type="match status" value="1"/>
</dbReference>
<evidence type="ECO:0000256" key="11">
    <source>
        <dbReference type="ARBA" id="ARBA00049375"/>
    </source>
</evidence>
<dbReference type="PANTHER" id="PTHR20861:SF1">
    <property type="entry name" value="HOMOSERINE KINASE"/>
    <property type="match status" value="1"/>
</dbReference>
<organism evidence="15 16">
    <name type="scientific">Oryzihumus leptocrescens</name>
    <dbReference type="NCBI Taxonomy" id="297536"/>
    <lineage>
        <taxon>Bacteria</taxon>
        <taxon>Bacillati</taxon>
        <taxon>Actinomycetota</taxon>
        <taxon>Actinomycetes</taxon>
        <taxon>Micrococcales</taxon>
        <taxon>Intrasporangiaceae</taxon>
        <taxon>Oryzihumus</taxon>
    </lineage>
</organism>
<evidence type="ECO:0000256" key="7">
    <source>
        <dbReference type="ARBA" id="ARBA00022697"/>
    </source>
</evidence>
<evidence type="ECO:0000256" key="1">
    <source>
        <dbReference type="ARBA" id="ARBA00005015"/>
    </source>
</evidence>
<name>A0A542ZLV6_9MICO</name>